<reference evidence="4" key="2">
    <citation type="submission" date="2020-11" db="EMBL/GenBank/DDBJ databases">
        <authorList>
            <consortium name="DOE Joint Genome Institute"/>
            <person name="Kuo A."/>
            <person name="Miyauchi S."/>
            <person name="Kiss E."/>
            <person name="Drula E."/>
            <person name="Kohler A."/>
            <person name="Sanchez-Garcia M."/>
            <person name="Andreopoulos B."/>
            <person name="Barry K.W."/>
            <person name="Bonito G."/>
            <person name="Buee M."/>
            <person name="Carver A."/>
            <person name="Chen C."/>
            <person name="Cichocki N."/>
            <person name="Clum A."/>
            <person name="Culley D."/>
            <person name="Crous P.W."/>
            <person name="Fauchery L."/>
            <person name="Girlanda M."/>
            <person name="Hayes R."/>
            <person name="Keri Z."/>
            <person name="Labutti K."/>
            <person name="Lipzen A."/>
            <person name="Lombard V."/>
            <person name="Magnuson J."/>
            <person name="Maillard F."/>
            <person name="Morin E."/>
            <person name="Murat C."/>
            <person name="Nolan M."/>
            <person name="Ohm R."/>
            <person name="Pangilinan J."/>
            <person name="Pereira M."/>
            <person name="Perotto S."/>
            <person name="Peter M."/>
            <person name="Riley R."/>
            <person name="Sitrit Y."/>
            <person name="Stielow B."/>
            <person name="Szollosi G."/>
            <person name="Zifcakova L."/>
            <person name="Stursova M."/>
            <person name="Spatafora J.W."/>
            <person name="Tedersoo L."/>
            <person name="Vaario L.-M."/>
            <person name="Yamada A."/>
            <person name="Yan M."/>
            <person name="Wang P."/>
            <person name="Xu J."/>
            <person name="Bruns T."/>
            <person name="Baldrian P."/>
            <person name="Vilgalys R."/>
            <person name="Henrissat B."/>
            <person name="Grigoriev I.V."/>
            <person name="Hibbett D."/>
            <person name="Nagy L.G."/>
            <person name="Martin F.M."/>
        </authorList>
    </citation>
    <scope>NUCLEOTIDE SEQUENCE</scope>
    <source>
        <strain evidence="4">UH-Tt-Lm1</strain>
    </source>
</reference>
<keyword evidence="2" id="KW-0472">Membrane</keyword>
<reference evidence="4" key="1">
    <citation type="journal article" date="2020" name="Nat. Commun.">
        <title>Large-scale genome sequencing of mycorrhizal fungi provides insights into the early evolution of symbiotic traits.</title>
        <authorList>
            <person name="Miyauchi S."/>
            <person name="Kiss E."/>
            <person name="Kuo A."/>
            <person name="Drula E."/>
            <person name="Kohler A."/>
            <person name="Sanchez-Garcia M."/>
            <person name="Morin E."/>
            <person name="Andreopoulos B."/>
            <person name="Barry K.W."/>
            <person name="Bonito G."/>
            <person name="Buee M."/>
            <person name="Carver A."/>
            <person name="Chen C."/>
            <person name="Cichocki N."/>
            <person name="Clum A."/>
            <person name="Culley D."/>
            <person name="Crous P.W."/>
            <person name="Fauchery L."/>
            <person name="Girlanda M."/>
            <person name="Hayes R.D."/>
            <person name="Keri Z."/>
            <person name="LaButti K."/>
            <person name="Lipzen A."/>
            <person name="Lombard V."/>
            <person name="Magnuson J."/>
            <person name="Maillard F."/>
            <person name="Murat C."/>
            <person name="Nolan M."/>
            <person name="Ohm R.A."/>
            <person name="Pangilinan J."/>
            <person name="Pereira M.F."/>
            <person name="Perotto S."/>
            <person name="Peter M."/>
            <person name="Pfister S."/>
            <person name="Riley R."/>
            <person name="Sitrit Y."/>
            <person name="Stielow J.B."/>
            <person name="Szollosi G."/>
            <person name="Zifcakova L."/>
            <person name="Stursova M."/>
            <person name="Spatafora J.W."/>
            <person name="Tedersoo L."/>
            <person name="Vaario L.M."/>
            <person name="Yamada A."/>
            <person name="Yan M."/>
            <person name="Wang P."/>
            <person name="Xu J."/>
            <person name="Bruns T."/>
            <person name="Baldrian P."/>
            <person name="Vilgalys R."/>
            <person name="Dunand C."/>
            <person name="Henrissat B."/>
            <person name="Grigoriev I.V."/>
            <person name="Hibbett D."/>
            <person name="Nagy L.G."/>
            <person name="Martin F.M."/>
        </authorList>
    </citation>
    <scope>NUCLEOTIDE SEQUENCE</scope>
    <source>
        <strain evidence="4">UH-Tt-Lm1</strain>
    </source>
</reference>
<accession>A0A9P6HCN1</accession>
<evidence type="ECO:0000256" key="3">
    <source>
        <dbReference type="SAM" id="SignalP"/>
    </source>
</evidence>
<proteinExistence type="predicted"/>
<name>A0A9P6HCN1_9AGAM</name>
<dbReference type="EMBL" id="WIUZ02000009">
    <property type="protein sequence ID" value="KAF9783918.1"/>
    <property type="molecule type" value="Genomic_DNA"/>
</dbReference>
<keyword evidence="2" id="KW-1133">Transmembrane helix</keyword>
<gene>
    <name evidence="4" type="ORF">BJ322DRAFT_1021677</name>
</gene>
<keyword evidence="2" id="KW-0812">Transmembrane</keyword>
<protein>
    <recommendedName>
        <fullName evidence="6">Transmembrane protein</fullName>
    </recommendedName>
</protein>
<organism evidence="4 5">
    <name type="scientific">Thelephora terrestris</name>
    <dbReference type="NCBI Taxonomy" id="56493"/>
    <lineage>
        <taxon>Eukaryota</taxon>
        <taxon>Fungi</taxon>
        <taxon>Dikarya</taxon>
        <taxon>Basidiomycota</taxon>
        <taxon>Agaricomycotina</taxon>
        <taxon>Agaricomycetes</taxon>
        <taxon>Thelephorales</taxon>
        <taxon>Thelephoraceae</taxon>
        <taxon>Thelephora</taxon>
    </lineage>
</organism>
<feature type="region of interest" description="Disordered" evidence="1">
    <location>
        <begin position="94"/>
        <end position="125"/>
    </location>
</feature>
<dbReference type="AlphaFoldDB" id="A0A9P6HCN1"/>
<feature type="signal peptide" evidence="3">
    <location>
        <begin position="1"/>
        <end position="30"/>
    </location>
</feature>
<sequence>MTRKSLVKITYLDCLAFAITILLAVSDVGAEAGSDDNTPETGGVVGGVSNADCYDNRNKGVKCTKKKAIIVGSVVSSLFVTLGLLLLYATFSDRRRKRKVPSTGEESEPLSNGAGATSDCEKGAR</sequence>
<keyword evidence="3" id="KW-0732">Signal</keyword>
<dbReference type="Proteomes" id="UP000736335">
    <property type="component" value="Unassembled WGS sequence"/>
</dbReference>
<evidence type="ECO:0000256" key="1">
    <source>
        <dbReference type="SAM" id="MobiDB-lite"/>
    </source>
</evidence>
<feature type="transmembrane region" description="Helical" evidence="2">
    <location>
        <begin position="68"/>
        <end position="89"/>
    </location>
</feature>
<comment type="caution">
    <text evidence="4">The sequence shown here is derived from an EMBL/GenBank/DDBJ whole genome shotgun (WGS) entry which is preliminary data.</text>
</comment>
<feature type="chain" id="PRO_5040181633" description="Transmembrane protein" evidence="3">
    <location>
        <begin position="31"/>
        <end position="125"/>
    </location>
</feature>
<evidence type="ECO:0000313" key="4">
    <source>
        <dbReference type="EMBL" id="KAF9783918.1"/>
    </source>
</evidence>
<evidence type="ECO:0008006" key="6">
    <source>
        <dbReference type="Google" id="ProtNLM"/>
    </source>
</evidence>
<keyword evidence="5" id="KW-1185">Reference proteome</keyword>
<evidence type="ECO:0000256" key="2">
    <source>
        <dbReference type="SAM" id="Phobius"/>
    </source>
</evidence>
<evidence type="ECO:0000313" key="5">
    <source>
        <dbReference type="Proteomes" id="UP000736335"/>
    </source>
</evidence>